<dbReference type="KEGG" id="rhoz:GXP67_02775"/>
<name>A0A6C0GCT8_9BACT</name>
<dbReference type="RefSeq" id="WP_162441745.1">
    <property type="nucleotide sequence ID" value="NZ_CP048222.1"/>
</dbReference>
<accession>A0A6C0GCT8</accession>
<dbReference type="Proteomes" id="UP000480178">
    <property type="component" value="Chromosome"/>
</dbReference>
<keyword evidence="2" id="KW-1185">Reference proteome</keyword>
<gene>
    <name evidence="1" type="ORF">GXP67_02775</name>
</gene>
<dbReference type="AlphaFoldDB" id="A0A6C0GCT8"/>
<proteinExistence type="predicted"/>
<dbReference type="EMBL" id="CP048222">
    <property type="protein sequence ID" value="QHT65664.1"/>
    <property type="molecule type" value="Genomic_DNA"/>
</dbReference>
<protein>
    <submittedName>
        <fullName evidence="1">Uncharacterized protein</fullName>
    </submittedName>
</protein>
<organism evidence="1 2">
    <name type="scientific">Rhodocytophaga rosea</name>
    <dbReference type="NCBI Taxonomy" id="2704465"/>
    <lineage>
        <taxon>Bacteria</taxon>
        <taxon>Pseudomonadati</taxon>
        <taxon>Bacteroidota</taxon>
        <taxon>Cytophagia</taxon>
        <taxon>Cytophagales</taxon>
        <taxon>Rhodocytophagaceae</taxon>
        <taxon>Rhodocytophaga</taxon>
    </lineage>
</organism>
<sequence>MEKINLQSKTKAEKGIAEKYWFENSDIGLSNTLFHRICIPLTPFDSGLEYESQPVETEIVIEWLNLKLQNPDELNNLTITSQAYEELEASVYIGGAHNMCDVKRLEITKKENDNYLVKGELLIDFQSEGVGENEAFNFQTEVNYQKD</sequence>
<evidence type="ECO:0000313" key="1">
    <source>
        <dbReference type="EMBL" id="QHT65664.1"/>
    </source>
</evidence>
<evidence type="ECO:0000313" key="2">
    <source>
        <dbReference type="Proteomes" id="UP000480178"/>
    </source>
</evidence>
<reference evidence="1 2" key="1">
    <citation type="submission" date="2020-01" db="EMBL/GenBank/DDBJ databases">
        <authorList>
            <person name="Kim M.K."/>
        </authorList>
    </citation>
    <scope>NUCLEOTIDE SEQUENCE [LARGE SCALE GENOMIC DNA]</scope>
    <source>
        <strain evidence="1 2">172606-1</strain>
    </source>
</reference>